<sequence>MAENNQSFADDLRRRIRETKTTRWIRFTIVALIFIAWVAWLGSWWVLIFLPLLFDIYITGYIPFTWWKKSKSKSVRAVMSWVDAIVYALILVYFIFTFVGQNYQIPSSSLEKSLLVGDYLWVNKMAYGPRVPMTPVHFPLVQNTLPVINTKSYTEWPKWGYKRLKGLGKVERGDIVVFNFPAGDTVTTKVTNPDYYTLVEMLGRFAVHNNKEQFGDVIYRPVDRRENYVKRAVGLPGERIKIVDGVIYINGEAIEQPENVQFNHFFQVRGGLTPDDWERLGISVADRNQVPVNPADIANITALGFSVNPDGTVPPIYVAPLTPAMKSALEADNRVTKVMKVPASEQVAMFPAGASEGWTRADYGELWIPAKGTTIDLTPRTWAMYERCIRNYEGHDDAYIKDGTVYIDGKPAKTYTFGMDYYFMMGDNRDNSADSRYWGFVPEDHIVGKPWRVIVSFDKDKSIFNGGIRWNRILKAANPDKQ</sequence>
<evidence type="ECO:0000259" key="8">
    <source>
        <dbReference type="Pfam" id="PF10502"/>
    </source>
</evidence>
<evidence type="ECO:0000256" key="4">
    <source>
        <dbReference type="ARBA" id="ARBA00019232"/>
    </source>
</evidence>
<dbReference type="SUPFAM" id="SSF51306">
    <property type="entry name" value="LexA/Signal peptidase"/>
    <property type="match status" value="1"/>
</dbReference>
<dbReference type="EMBL" id="CP039393">
    <property type="protein sequence ID" value="QCD36748.1"/>
    <property type="molecule type" value="Genomic_DNA"/>
</dbReference>
<evidence type="ECO:0000256" key="7">
    <source>
        <dbReference type="RuleBase" id="RU362042"/>
    </source>
</evidence>
<comment type="subcellular location">
    <subcellularLocation>
        <location evidence="7">Membrane</location>
        <topology evidence="7">Single-pass type II membrane protein</topology>
    </subcellularLocation>
</comment>
<proteinExistence type="inferred from homology"/>
<feature type="active site" evidence="6">
    <location>
        <position position="109"/>
    </location>
</feature>
<dbReference type="GO" id="GO:0009003">
    <property type="term" value="F:signal peptidase activity"/>
    <property type="evidence" value="ECO:0007669"/>
    <property type="project" value="UniProtKB-EC"/>
</dbReference>
<dbReference type="GO" id="GO:0016020">
    <property type="term" value="C:membrane"/>
    <property type="evidence" value="ECO:0007669"/>
    <property type="project" value="UniProtKB-SubCell"/>
</dbReference>
<comment type="similarity">
    <text evidence="2 7">Belongs to the peptidase S26 family.</text>
</comment>
<keyword evidence="7" id="KW-0812">Transmembrane</keyword>
<keyword evidence="5 7" id="KW-0378">Hydrolase</keyword>
<dbReference type="PANTHER" id="PTHR43390">
    <property type="entry name" value="SIGNAL PEPTIDASE I"/>
    <property type="match status" value="1"/>
</dbReference>
<dbReference type="Pfam" id="PF10502">
    <property type="entry name" value="Peptidase_S26"/>
    <property type="match status" value="2"/>
</dbReference>
<dbReference type="InterPro" id="IPR019758">
    <property type="entry name" value="Pept_S26A_signal_pept_1_CS"/>
</dbReference>
<comment type="caution">
    <text evidence="7">Lacks conserved residue(s) required for the propagation of feature annotation.</text>
</comment>
<gene>
    <name evidence="9" type="primary">lepB</name>
    <name evidence="9" type="ORF">E7746_13100</name>
</gene>
<comment type="catalytic activity">
    <reaction evidence="1 7">
        <text>Cleavage of hydrophobic, N-terminal signal or leader sequences from secreted and periplasmic proteins.</text>
        <dbReference type="EC" id="3.4.21.89"/>
    </reaction>
</comment>
<organism evidence="9 10">
    <name type="scientific">Muribaculum gordoncarteri</name>
    <dbReference type="NCBI Taxonomy" id="2530390"/>
    <lineage>
        <taxon>Bacteria</taxon>
        <taxon>Pseudomonadati</taxon>
        <taxon>Bacteroidota</taxon>
        <taxon>Bacteroidia</taxon>
        <taxon>Bacteroidales</taxon>
        <taxon>Muribaculaceae</taxon>
        <taxon>Muribaculum</taxon>
    </lineage>
</organism>
<name>A0A4V1D1X7_9BACT</name>
<feature type="transmembrane region" description="Helical" evidence="7">
    <location>
        <begin position="23"/>
        <end position="40"/>
    </location>
</feature>
<reference evidence="9 10" key="1">
    <citation type="submission" date="2019-02" db="EMBL/GenBank/DDBJ databases">
        <title>Isolation and identification of novel species under the genus Muribaculum.</title>
        <authorList>
            <person name="Miyake S."/>
            <person name="Ding Y."/>
            <person name="Low A."/>
            <person name="Soh M."/>
            <person name="Seedorf H."/>
        </authorList>
    </citation>
    <scope>NUCLEOTIDE SEQUENCE [LARGE SCALE GENOMIC DNA]</scope>
    <source>
        <strain evidence="9 10">TLL-A4</strain>
    </source>
</reference>
<feature type="transmembrane region" description="Helical" evidence="7">
    <location>
        <begin position="46"/>
        <end position="66"/>
    </location>
</feature>
<dbReference type="PROSITE" id="PS00760">
    <property type="entry name" value="SPASE_I_2"/>
    <property type="match status" value="1"/>
</dbReference>
<feature type="domain" description="Peptidase S26" evidence="8">
    <location>
        <begin position="420"/>
        <end position="449"/>
    </location>
</feature>
<dbReference type="Gene3D" id="2.10.109.10">
    <property type="entry name" value="Umud Fragment, subunit A"/>
    <property type="match status" value="2"/>
</dbReference>
<dbReference type="AlphaFoldDB" id="A0A4V1D1X7"/>
<dbReference type="CDD" id="cd06530">
    <property type="entry name" value="S26_SPase_I"/>
    <property type="match status" value="1"/>
</dbReference>
<keyword evidence="7" id="KW-0645">Protease</keyword>
<evidence type="ECO:0000256" key="1">
    <source>
        <dbReference type="ARBA" id="ARBA00000677"/>
    </source>
</evidence>
<dbReference type="PRINTS" id="PR00727">
    <property type="entry name" value="LEADERPTASE"/>
</dbReference>
<evidence type="ECO:0000256" key="5">
    <source>
        <dbReference type="ARBA" id="ARBA00022801"/>
    </source>
</evidence>
<keyword evidence="7" id="KW-0472">Membrane</keyword>
<dbReference type="Proteomes" id="UP000297031">
    <property type="component" value="Chromosome"/>
</dbReference>
<accession>A0A4V1D1X7</accession>
<dbReference type="OrthoDB" id="9802919at2"/>
<dbReference type="EC" id="3.4.21.89" evidence="3 7"/>
<feature type="domain" description="Peptidase S26" evidence="8">
    <location>
        <begin position="79"/>
        <end position="258"/>
    </location>
</feature>
<evidence type="ECO:0000256" key="2">
    <source>
        <dbReference type="ARBA" id="ARBA00009370"/>
    </source>
</evidence>
<keyword evidence="7" id="KW-1133">Transmembrane helix</keyword>
<dbReference type="PANTHER" id="PTHR43390:SF1">
    <property type="entry name" value="CHLOROPLAST PROCESSING PEPTIDASE"/>
    <property type="match status" value="1"/>
</dbReference>
<dbReference type="GO" id="GO:0006465">
    <property type="term" value="P:signal peptide processing"/>
    <property type="evidence" value="ECO:0007669"/>
    <property type="project" value="InterPro"/>
</dbReference>
<evidence type="ECO:0000313" key="10">
    <source>
        <dbReference type="Proteomes" id="UP000297031"/>
    </source>
</evidence>
<dbReference type="PROSITE" id="PS00761">
    <property type="entry name" value="SPASE_I_3"/>
    <property type="match status" value="1"/>
</dbReference>
<evidence type="ECO:0000313" key="9">
    <source>
        <dbReference type="EMBL" id="QCD36748.1"/>
    </source>
</evidence>
<dbReference type="KEGG" id="mgod:E7746_13100"/>
<keyword evidence="10" id="KW-1185">Reference proteome</keyword>
<evidence type="ECO:0000256" key="6">
    <source>
        <dbReference type="PIRSR" id="PIRSR600223-1"/>
    </source>
</evidence>
<dbReference type="GO" id="GO:0004252">
    <property type="term" value="F:serine-type endopeptidase activity"/>
    <property type="evidence" value="ECO:0007669"/>
    <property type="project" value="InterPro"/>
</dbReference>
<evidence type="ECO:0000256" key="3">
    <source>
        <dbReference type="ARBA" id="ARBA00013208"/>
    </source>
</evidence>
<protein>
    <recommendedName>
        <fullName evidence="4 7">Signal peptidase I</fullName>
        <ecNumber evidence="3 7">3.4.21.89</ecNumber>
    </recommendedName>
</protein>
<dbReference type="InterPro" id="IPR000223">
    <property type="entry name" value="Pept_S26A_signal_pept_1"/>
</dbReference>
<dbReference type="InterPro" id="IPR019757">
    <property type="entry name" value="Pept_S26A_signal_pept_1_Lys-AS"/>
</dbReference>
<feature type="transmembrane region" description="Helical" evidence="7">
    <location>
        <begin position="78"/>
        <end position="99"/>
    </location>
</feature>
<dbReference type="NCBIfam" id="TIGR02227">
    <property type="entry name" value="sigpep_I_bact"/>
    <property type="match status" value="2"/>
</dbReference>
<dbReference type="InterPro" id="IPR036286">
    <property type="entry name" value="LexA/Signal_pep-like_sf"/>
</dbReference>
<dbReference type="InterPro" id="IPR019533">
    <property type="entry name" value="Peptidase_S26"/>
</dbReference>
<feature type="active site" evidence="6">
    <location>
        <position position="230"/>
    </location>
</feature>